<gene>
    <name evidence="2" type="ORF">OJ1147_D11.46</name>
    <name evidence="3" type="ORF">OSJNBa0016O19.17</name>
</gene>
<reference evidence="4" key="4">
    <citation type="journal article" date="2008" name="Nucleic Acids Res.">
        <title>The rice annotation project database (RAP-DB): 2008 update.</title>
        <authorList>
            <consortium name="The rice annotation project (RAP)"/>
        </authorList>
    </citation>
    <scope>GENOME REANNOTATION</scope>
    <source>
        <strain evidence="4">cv. Nipponbare</strain>
    </source>
</reference>
<dbReference type="Proteomes" id="UP000000763">
    <property type="component" value="Chromosome 6"/>
</dbReference>
<accession>Q69SR2</accession>
<reference evidence="3" key="2">
    <citation type="submission" date="2002-03" db="EMBL/GenBank/DDBJ databases">
        <title>Oryza sativa nipponbare(GA3) genomic DNA, chromosome 6, BAC clone:OSJNBa0016O19.</title>
        <authorList>
            <person name="Sasaki T."/>
            <person name="Matsumoto T."/>
            <person name="Yamamoto K."/>
        </authorList>
    </citation>
    <scope>NUCLEOTIDE SEQUENCE</scope>
</reference>
<name>Q69SR2_ORYSJ</name>
<reference evidence="2" key="1">
    <citation type="submission" date="2001-07" db="EMBL/GenBank/DDBJ databases">
        <title>Oryza sativa nipponbare(GA3) genomic DNA, chromosome 6, BAC clone:OJ1147_D11.</title>
        <authorList>
            <person name="Sasaki T."/>
            <person name="Matsumoto T."/>
            <person name="Yamamoto K."/>
        </authorList>
    </citation>
    <scope>NUCLEOTIDE SEQUENCE</scope>
</reference>
<evidence type="ECO:0000256" key="1">
    <source>
        <dbReference type="SAM" id="MobiDB-lite"/>
    </source>
</evidence>
<sequence>MHFIEHLAITLSPPLEITIVRLPGQSWRLEGVGEVPCCRHRHWGSRGPLDTGNHASNTFGRHQQLAASASSAPHHASPPFAVSPSRAAVPPPTSSPWTGHPRCSSSHLSGEIERPYAVYAHALINLVGNPSCRPSHL</sequence>
<feature type="compositionally biased region" description="Low complexity" evidence="1">
    <location>
        <begin position="66"/>
        <end position="88"/>
    </location>
</feature>
<evidence type="ECO:0000313" key="3">
    <source>
        <dbReference type="EMBL" id="BAD35973.1"/>
    </source>
</evidence>
<dbReference type="AlphaFoldDB" id="Q69SR2"/>
<organism evidence="3 4">
    <name type="scientific">Oryza sativa subsp. japonica</name>
    <name type="common">Rice</name>
    <dbReference type="NCBI Taxonomy" id="39947"/>
    <lineage>
        <taxon>Eukaryota</taxon>
        <taxon>Viridiplantae</taxon>
        <taxon>Streptophyta</taxon>
        <taxon>Embryophyta</taxon>
        <taxon>Tracheophyta</taxon>
        <taxon>Spermatophyta</taxon>
        <taxon>Magnoliopsida</taxon>
        <taxon>Liliopsida</taxon>
        <taxon>Poales</taxon>
        <taxon>Poaceae</taxon>
        <taxon>BOP clade</taxon>
        <taxon>Oryzoideae</taxon>
        <taxon>Oryzeae</taxon>
        <taxon>Oryzinae</taxon>
        <taxon>Oryza</taxon>
        <taxon>Oryza sativa</taxon>
    </lineage>
</organism>
<evidence type="ECO:0000313" key="4">
    <source>
        <dbReference type="Proteomes" id="UP000000763"/>
    </source>
</evidence>
<proteinExistence type="predicted"/>
<reference evidence="4" key="3">
    <citation type="journal article" date="2005" name="Nature">
        <title>The map-based sequence of the rice genome.</title>
        <authorList>
            <consortium name="International rice genome sequencing project (IRGSP)"/>
            <person name="Matsumoto T."/>
            <person name="Wu J."/>
            <person name="Kanamori H."/>
            <person name="Katayose Y."/>
            <person name="Fujisawa M."/>
            <person name="Namiki N."/>
            <person name="Mizuno H."/>
            <person name="Yamamoto K."/>
            <person name="Antonio B.A."/>
            <person name="Baba T."/>
            <person name="Sakata K."/>
            <person name="Nagamura Y."/>
            <person name="Aoki H."/>
            <person name="Arikawa K."/>
            <person name="Arita K."/>
            <person name="Bito T."/>
            <person name="Chiden Y."/>
            <person name="Fujitsuka N."/>
            <person name="Fukunaka R."/>
            <person name="Hamada M."/>
            <person name="Harada C."/>
            <person name="Hayashi A."/>
            <person name="Hijishita S."/>
            <person name="Honda M."/>
            <person name="Hosokawa S."/>
            <person name="Ichikawa Y."/>
            <person name="Idonuma A."/>
            <person name="Iijima M."/>
            <person name="Ikeda M."/>
            <person name="Ikeno M."/>
            <person name="Ito K."/>
            <person name="Ito S."/>
            <person name="Ito T."/>
            <person name="Ito Y."/>
            <person name="Ito Y."/>
            <person name="Iwabuchi A."/>
            <person name="Kamiya K."/>
            <person name="Karasawa W."/>
            <person name="Kurita K."/>
            <person name="Katagiri S."/>
            <person name="Kikuta A."/>
            <person name="Kobayashi H."/>
            <person name="Kobayashi N."/>
            <person name="Machita K."/>
            <person name="Maehara T."/>
            <person name="Masukawa M."/>
            <person name="Mizubayashi T."/>
            <person name="Mukai Y."/>
            <person name="Nagasaki H."/>
            <person name="Nagata Y."/>
            <person name="Naito S."/>
            <person name="Nakashima M."/>
            <person name="Nakama Y."/>
            <person name="Nakamichi Y."/>
            <person name="Nakamura M."/>
            <person name="Meguro A."/>
            <person name="Negishi M."/>
            <person name="Ohta I."/>
            <person name="Ohta T."/>
            <person name="Okamoto M."/>
            <person name="Ono N."/>
            <person name="Saji S."/>
            <person name="Sakaguchi M."/>
            <person name="Sakai K."/>
            <person name="Shibata M."/>
            <person name="Shimokawa T."/>
            <person name="Song J."/>
            <person name="Takazaki Y."/>
            <person name="Terasawa K."/>
            <person name="Tsugane M."/>
            <person name="Tsuji K."/>
            <person name="Ueda S."/>
            <person name="Waki K."/>
            <person name="Yamagata H."/>
            <person name="Yamamoto M."/>
            <person name="Yamamoto S."/>
            <person name="Yamane H."/>
            <person name="Yoshiki S."/>
            <person name="Yoshihara R."/>
            <person name="Yukawa K."/>
            <person name="Zhong H."/>
            <person name="Yano M."/>
            <person name="Yuan Q."/>
            <person name="Ouyang S."/>
            <person name="Liu J."/>
            <person name="Jones K.M."/>
            <person name="Gansberger K."/>
            <person name="Moffat K."/>
            <person name="Hill J."/>
            <person name="Bera J."/>
            <person name="Fadrosh D."/>
            <person name="Jin S."/>
            <person name="Johri S."/>
            <person name="Kim M."/>
            <person name="Overton L."/>
            <person name="Reardon M."/>
            <person name="Tsitrin T."/>
            <person name="Vuong H."/>
            <person name="Weaver B."/>
            <person name="Ciecko A."/>
            <person name="Tallon L."/>
            <person name="Jackson J."/>
            <person name="Pai G."/>
            <person name="Aken S.V."/>
            <person name="Utterback T."/>
            <person name="Reidmuller S."/>
            <person name="Feldblyum T."/>
            <person name="Hsiao J."/>
            <person name="Zismann V."/>
            <person name="Iobst S."/>
            <person name="de Vazeille A.R."/>
            <person name="Buell C.R."/>
            <person name="Ying K."/>
            <person name="Li Y."/>
            <person name="Lu T."/>
            <person name="Huang Y."/>
            <person name="Zhao Q."/>
            <person name="Feng Q."/>
            <person name="Zhang L."/>
            <person name="Zhu J."/>
            <person name="Weng Q."/>
            <person name="Mu J."/>
            <person name="Lu Y."/>
            <person name="Fan D."/>
            <person name="Liu Y."/>
            <person name="Guan J."/>
            <person name="Zhang Y."/>
            <person name="Yu S."/>
            <person name="Liu X."/>
            <person name="Zhang Y."/>
            <person name="Hong G."/>
            <person name="Han B."/>
            <person name="Choisne N."/>
            <person name="Demange N."/>
            <person name="Orjeda G."/>
            <person name="Samain S."/>
            <person name="Cattolico L."/>
            <person name="Pelletier E."/>
            <person name="Couloux A."/>
            <person name="Segurens B."/>
            <person name="Wincker P."/>
            <person name="D'Hont A."/>
            <person name="Scarpelli C."/>
            <person name="Weissenbach J."/>
            <person name="Salanoubat M."/>
            <person name="Quetier F."/>
            <person name="Yu Y."/>
            <person name="Kim H.R."/>
            <person name="Rambo T."/>
            <person name="Currie J."/>
            <person name="Collura K."/>
            <person name="Luo M."/>
            <person name="Yang T."/>
            <person name="Ammiraju J.S.S."/>
            <person name="Engler F."/>
            <person name="Soderlund C."/>
            <person name="Wing R.A."/>
            <person name="Palmer L.E."/>
            <person name="de la Bastide M."/>
            <person name="Spiegel L."/>
            <person name="Nascimento L."/>
            <person name="Zutavern T."/>
            <person name="O'Shaughnessy A."/>
            <person name="Dike S."/>
            <person name="Dedhia N."/>
            <person name="Preston R."/>
            <person name="Balija V."/>
            <person name="McCombie W.R."/>
            <person name="Chow T."/>
            <person name="Chen H."/>
            <person name="Chung M."/>
            <person name="Chen C."/>
            <person name="Shaw J."/>
            <person name="Wu H."/>
            <person name="Hsiao K."/>
            <person name="Chao Y."/>
            <person name="Chu M."/>
            <person name="Cheng C."/>
            <person name="Hour A."/>
            <person name="Lee P."/>
            <person name="Lin S."/>
            <person name="Lin Y."/>
            <person name="Liou J."/>
            <person name="Liu S."/>
            <person name="Hsing Y."/>
            <person name="Raghuvanshi S."/>
            <person name="Mohanty A."/>
            <person name="Bharti A.K."/>
            <person name="Gaur A."/>
            <person name="Gupta V."/>
            <person name="Kumar D."/>
            <person name="Ravi V."/>
            <person name="Vij S."/>
            <person name="Kapur A."/>
            <person name="Khurana P."/>
            <person name="Khurana P."/>
            <person name="Khurana J.P."/>
            <person name="Tyagi A.K."/>
            <person name="Gaikwad K."/>
            <person name="Singh A."/>
            <person name="Dalal V."/>
            <person name="Srivastava S."/>
            <person name="Dixit A."/>
            <person name="Pal A.K."/>
            <person name="Ghazi I.A."/>
            <person name="Yadav M."/>
            <person name="Pandit A."/>
            <person name="Bhargava A."/>
            <person name="Sureshbabu K."/>
            <person name="Batra K."/>
            <person name="Sharma T.R."/>
            <person name="Mohapatra T."/>
            <person name="Singh N.K."/>
            <person name="Messing J."/>
            <person name="Nelson A.B."/>
            <person name="Fuks G."/>
            <person name="Kavchok S."/>
            <person name="Keizer G."/>
            <person name="Linton E."/>
            <person name="Llaca V."/>
            <person name="Song R."/>
            <person name="Tanyolac B."/>
            <person name="Young S."/>
            <person name="Ho-Il K."/>
            <person name="Hahn J.H."/>
            <person name="Sangsakoo G."/>
            <person name="Vanavichit A."/>
            <person name="de Mattos Luiz.A.T."/>
            <person name="Zimmer P.D."/>
            <person name="Malone G."/>
            <person name="Dellagostin O."/>
            <person name="de Oliveira A.C."/>
            <person name="Bevan M."/>
            <person name="Bancroft I."/>
            <person name="Minx P."/>
            <person name="Cordum H."/>
            <person name="Wilson R."/>
            <person name="Cheng Z."/>
            <person name="Jin W."/>
            <person name="Jiang J."/>
            <person name="Leong S.A."/>
            <person name="Iwama H."/>
            <person name="Gojobori T."/>
            <person name="Itoh T."/>
            <person name="Niimura Y."/>
            <person name="Fujii Y."/>
            <person name="Habara T."/>
            <person name="Sakai H."/>
            <person name="Sato Y."/>
            <person name="Wilson G."/>
            <person name="Kumar K."/>
            <person name="McCouch S."/>
            <person name="Juretic N."/>
            <person name="Hoen D."/>
            <person name="Wright S."/>
            <person name="Bruskiewich R."/>
            <person name="Bureau T."/>
            <person name="Miyao A."/>
            <person name="Hirochika H."/>
            <person name="Nishikawa T."/>
            <person name="Kadowaki K."/>
            <person name="Sugiura M."/>
            <person name="Burr B."/>
            <person name="Sasaki T."/>
        </authorList>
    </citation>
    <scope>NUCLEOTIDE SEQUENCE [LARGE SCALE GENOMIC DNA]</scope>
    <source>
        <strain evidence="4">cv. Nipponbare</strain>
    </source>
</reference>
<evidence type="ECO:0000313" key="2">
    <source>
        <dbReference type="EMBL" id="BAD35606.1"/>
    </source>
</evidence>
<dbReference type="EMBL" id="AP003946">
    <property type="protein sequence ID" value="BAD35606.1"/>
    <property type="molecule type" value="Genomic_DNA"/>
</dbReference>
<dbReference type="HOGENOM" id="CLU_1880758_0_0_1"/>
<dbReference type="EMBL" id="AP004991">
    <property type="protein sequence ID" value="BAD35973.1"/>
    <property type="molecule type" value="Genomic_DNA"/>
</dbReference>
<feature type="region of interest" description="Disordered" evidence="1">
    <location>
        <begin position="63"/>
        <end position="104"/>
    </location>
</feature>
<protein>
    <submittedName>
        <fullName evidence="3">Uncharacterized protein</fullName>
    </submittedName>
</protein>